<evidence type="ECO:0008006" key="12">
    <source>
        <dbReference type="Google" id="ProtNLM"/>
    </source>
</evidence>
<gene>
    <name evidence="10" type="ORF">FA13DRAFT_1752619</name>
</gene>
<dbReference type="Pfam" id="PF09402">
    <property type="entry name" value="MSC"/>
    <property type="match status" value="1"/>
</dbReference>
<evidence type="ECO:0000256" key="2">
    <source>
        <dbReference type="ARBA" id="ARBA00022553"/>
    </source>
</evidence>
<accession>A0A4Y7TNW7</accession>
<evidence type="ECO:0000259" key="9">
    <source>
        <dbReference type="Pfam" id="PF12949"/>
    </source>
</evidence>
<dbReference type="EMBL" id="QPFP01000006">
    <property type="protein sequence ID" value="TEB35880.1"/>
    <property type="molecule type" value="Genomic_DNA"/>
</dbReference>
<evidence type="ECO:0000313" key="11">
    <source>
        <dbReference type="Proteomes" id="UP000298030"/>
    </source>
</evidence>
<dbReference type="Pfam" id="PF12949">
    <property type="entry name" value="HeH"/>
    <property type="match status" value="1"/>
</dbReference>
<comment type="subcellular location">
    <subcellularLocation>
        <location evidence="1">Nucleus inner membrane</location>
    </subcellularLocation>
</comment>
<evidence type="ECO:0000313" key="10">
    <source>
        <dbReference type="EMBL" id="TEB35880.1"/>
    </source>
</evidence>
<evidence type="ECO:0000256" key="3">
    <source>
        <dbReference type="ARBA" id="ARBA00022692"/>
    </source>
</evidence>
<evidence type="ECO:0000256" key="5">
    <source>
        <dbReference type="ARBA" id="ARBA00023136"/>
    </source>
</evidence>
<feature type="compositionally biased region" description="Polar residues" evidence="7">
    <location>
        <begin position="221"/>
        <end position="231"/>
    </location>
</feature>
<keyword evidence="11" id="KW-1185">Reference proteome</keyword>
<dbReference type="Gene3D" id="1.10.10.1180">
    <property type="entry name" value="MAN1, winged-helix domain"/>
    <property type="match status" value="1"/>
</dbReference>
<feature type="domain" description="Man1/Src1-like C-terminal" evidence="8">
    <location>
        <begin position="313"/>
        <end position="674"/>
    </location>
</feature>
<dbReference type="GO" id="GO:0005637">
    <property type="term" value="C:nuclear inner membrane"/>
    <property type="evidence" value="ECO:0007669"/>
    <property type="project" value="UniProtKB-SubCell"/>
</dbReference>
<sequence length="741" mass="82097">MSRLTAAQVISLGEYLETDFNPSSLTVSQLLGVLGYHNVPYPMPYSKPKLIQVFNDEIKTRANKFKKERLKKQNSAPSEDGITDGHTGQPLNGGKRPTPRRTSRRLSQAPIEIEDNSPPPARRRSSAQPALQSTSRQKSSFIVPTLAEESEPEEEAPPLPPKKLGRTKKTAEVTEARRITEFPEDSGWEDNNIFQSGGEVPRKSGIPKRSRKSMSAPPDSSPTRSSPFSPASNIIQSQYSAISEGCQWGVEEELESPVDDDGAVVRYEEEDEDEESELALSEMQQEKHASRALIPHHPRSGALQLFYRVLTVLFLAAAGYNTYNYKTESASIGFCDTGSTTNSALETLRSYRAASESCNRENRTTLYLPSLRSEGSQEAETEPCPLPPLIPVPQPDSCTPCPDHANLAHNSRFYAIMDTCSARLGSIALPPRCVLDPKRQRNIGALGKAMESILSQERGRRLCVGGRDLDKELEDSQGGEARKWGVEIEELREMMKRKTSPRLKPTFDDTFNEAIQELVQWGGVVIGDDRYLASREADLTWDCVLTVKSREVWQAWRSTALGGVVALLAVILARLKVAQRQSETRRVSELVQIALDTLRNQEMAHHTDPVTAPQPYLSSIQLRDLILQNEHSIPTRRRLWDQVEHVVEGNANVRANLEEIEGGDELRVWRWVGSASNLEYANTGLEAGARATNCAVAVGPLGLDRPGCPLVTLPGLLALSFFQLLPPFFLSSGWSVGQLAR</sequence>
<keyword evidence="3" id="KW-0812">Transmembrane</keyword>
<comment type="caution">
    <text evidence="10">The sequence shown here is derived from an EMBL/GenBank/DDBJ whole genome shotgun (WGS) entry which is preliminary data.</text>
</comment>
<dbReference type="OrthoDB" id="5376590at2759"/>
<dbReference type="GO" id="GO:0071763">
    <property type="term" value="P:nuclear membrane organization"/>
    <property type="evidence" value="ECO:0007669"/>
    <property type="project" value="TreeGrafter"/>
</dbReference>
<feature type="region of interest" description="Disordered" evidence="7">
    <location>
        <begin position="65"/>
        <end position="231"/>
    </location>
</feature>
<evidence type="ECO:0000256" key="6">
    <source>
        <dbReference type="ARBA" id="ARBA00023242"/>
    </source>
</evidence>
<dbReference type="InterPro" id="IPR044780">
    <property type="entry name" value="Heh2/Src1"/>
</dbReference>
<keyword evidence="6" id="KW-0539">Nucleus</keyword>
<dbReference type="AlphaFoldDB" id="A0A4Y7TNW7"/>
<dbReference type="GO" id="GO:0003682">
    <property type="term" value="F:chromatin binding"/>
    <property type="evidence" value="ECO:0007669"/>
    <property type="project" value="InterPro"/>
</dbReference>
<proteinExistence type="predicted"/>
<protein>
    <recommendedName>
        <fullName evidence="12">Man1/Src1 C-terminal domain-containing protein</fullName>
    </recommendedName>
</protein>
<feature type="compositionally biased region" description="Polar residues" evidence="7">
    <location>
        <begin position="131"/>
        <end position="142"/>
    </location>
</feature>
<dbReference type="InterPro" id="IPR025856">
    <property type="entry name" value="HeH/LEM_domain"/>
</dbReference>
<evidence type="ECO:0000256" key="4">
    <source>
        <dbReference type="ARBA" id="ARBA00022989"/>
    </source>
</evidence>
<name>A0A4Y7TNW7_COPMI</name>
<dbReference type="CDD" id="cd12935">
    <property type="entry name" value="LEM_like"/>
    <property type="match status" value="1"/>
</dbReference>
<dbReference type="InterPro" id="IPR041885">
    <property type="entry name" value="MAN1_winged_helix_dom"/>
</dbReference>
<dbReference type="GO" id="GO:0034399">
    <property type="term" value="C:nuclear periphery"/>
    <property type="evidence" value="ECO:0007669"/>
    <property type="project" value="TreeGrafter"/>
</dbReference>
<dbReference type="GO" id="GO:0005783">
    <property type="term" value="C:endoplasmic reticulum"/>
    <property type="evidence" value="ECO:0007669"/>
    <property type="project" value="TreeGrafter"/>
</dbReference>
<dbReference type="PANTHER" id="PTHR47808:SF2">
    <property type="entry name" value="LEM DOMAIN-CONTAINING PROTEIN 2"/>
    <property type="match status" value="1"/>
</dbReference>
<organism evidence="10 11">
    <name type="scientific">Coprinellus micaceus</name>
    <name type="common">Glistening ink-cap mushroom</name>
    <name type="synonym">Coprinus micaceus</name>
    <dbReference type="NCBI Taxonomy" id="71717"/>
    <lineage>
        <taxon>Eukaryota</taxon>
        <taxon>Fungi</taxon>
        <taxon>Dikarya</taxon>
        <taxon>Basidiomycota</taxon>
        <taxon>Agaricomycotina</taxon>
        <taxon>Agaricomycetes</taxon>
        <taxon>Agaricomycetidae</taxon>
        <taxon>Agaricales</taxon>
        <taxon>Agaricineae</taxon>
        <taxon>Psathyrellaceae</taxon>
        <taxon>Coprinellus</taxon>
    </lineage>
</organism>
<dbReference type="InterPro" id="IPR018996">
    <property type="entry name" value="Man1/Src1-like_C"/>
</dbReference>
<dbReference type="STRING" id="71717.A0A4Y7TNW7"/>
<reference evidence="10 11" key="1">
    <citation type="journal article" date="2019" name="Nat. Ecol. Evol.">
        <title>Megaphylogeny resolves global patterns of mushroom evolution.</title>
        <authorList>
            <person name="Varga T."/>
            <person name="Krizsan K."/>
            <person name="Foldi C."/>
            <person name="Dima B."/>
            <person name="Sanchez-Garcia M."/>
            <person name="Sanchez-Ramirez S."/>
            <person name="Szollosi G.J."/>
            <person name="Szarkandi J.G."/>
            <person name="Papp V."/>
            <person name="Albert L."/>
            <person name="Andreopoulos W."/>
            <person name="Angelini C."/>
            <person name="Antonin V."/>
            <person name="Barry K.W."/>
            <person name="Bougher N.L."/>
            <person name="Buchanan P."/>
            <person name="Buyck B."/>
            <person name="Bense V."/>
            <person name="Catcheside P."/>
            <person name="Chovatia M."/>
            <person name="Cooper J."/>
            <person name="Damon W."/>
            <person name="Desjardin D."/>
            <person name="Finy P."/>
            <person name="Geml J."/>
            <person name="Haridas S."/>
            <person name="Hughes K."/>
            <person name="Justo A."/>
            <person name="Karasinski D."/>
            <person name="Kautmanova I."/>
            <person name="Kiss B."/>
            <person name="Kocsube S."/>
            <person name="Kotiranta H."/>
            <person name="LaButti K.M."/>
            <person name="Lechner B.E."/>
            <person name="Liimatainen K."/>
            <person name="Lipzen A."/>
            <person name="Lukacs Z."/>
            <person name="Mihaltcheva S."/>
            <person name="Morgado L.N."/>
            <person name="Niskanen T."/>
            <person name="Noordeloos M.E."/>
            <person name="Ohm R.A."/>
            <person name="Ortiz-Santana B."/>
            <person name="Ovrebo C."/>
            <person name="Racz N."/>
            <person name="Riley R."/>
            <person name="Savchenko A."/>
            <person name="Shiryaev A."/>
            <person name="Soop K."/>
            <person name="Spirin V."/>
            <person name="Szebenyi C."/>
            <person name="Tomsovsky M."/>
            <person name="Tulloss R.E."/>
            <person name="Uehling J."/>
            <person name="Grigoriev I.V."/>
            <person name="Vagvolgyi C."/>
            <person name="Papp T."/>
            <person name="Martin F.M."/>
            <person name="Miettinen O."/>
            <person name="Hibbett D.S."/>
            <person name="Nagy L.G."/>
        </authorList>
    </citation>
    <scope>NUCLEOTIDE SEQUENCE [LARGE SCALE GENOMIC DNA]</scope>
    <source>
        <strain evidence="10 11">FP101781</strain>
    </source>
</reference>
<keyword evidence="2" id="KW-0597">Phosphoprotein</keyword>
<feature type="domain" description="HeH/LEM" evidence="9">
    <location>
        <begin position="22"/>
        <end position="56"/>
    </location>
</feature>
<evidence type="ECO:0000256" key="1">
    <source>
        <dbReference type="ARBA" id="ARBA00004540"/>
    </source>
</evidence>
<keyword evidence="5" id="KW-0472">Membrane</keyword>
<evidence type="ECO:0000256" key="7">
    <source>
        <dbReference type="SAM" id="MobiDB-lite"/>
    </source>
</evidence>
<feature type="compositionally biased region" description="Basic and acidic residues" evidence="7">
    <location>
        <begin position="169"/>
        <end position="181"/>
    </location>
</feature>
<dbReference type="Proteomes" id="UP000298030">
    <property type="component" value="Unassembled WGS sequence"/>
</dbReference>
<keyword evidence="4" id="KW-1133">Transmembrane helix</keyword>
<dbReference type="PANTHER" id="PTHR47808">
    <property type="entry name" value="INNER NUCLEAR MEMBRANE PROTEIN HEH2-RELATED"/>
    <property type="match status" value="1"/>
</dbReference>
<evidence type="ECO:0000259" key="8">
    <source>
        <dbReference type="Pfam" id="PF09402"/>
    </source>
</evidence>